<sequence length="257" mass="27148">TGHDHDSDYYTQTQLGSTTGGTEGALLIGTDTKSNLNNATTLEVAMTELDTRASEWNTAYGWDDHSIQNYFDTDIDDLDDVSDGTTYQRVAATEVDASGYVTVLTEDVTQADAKFIATDKIQARDTDGLLLAEAGGSGVFIEDTSGNVGIGTTTPDALLEVTTTAHVGTDLTVDGNFAFDTGSTVDTILDQDDMSSNLSTALATQQSIKVYVDDTMTGHDHDSDYYTQTQLGSTTGGTEGALLIGTDTKSNLNNATT</sequence>
<feature type="non-terminal residue" evidence="1">
    <location>
        <position position="257"/>
    </location>
</feature>
<reference evidence="1" key="1">
    <citation type="journal article" date="2014" name="Front. Microbiol.">
        <title>High frequency of phylogenetically diverse reductive dehalogenase-homologous genes in deep subseafloor sedimentary metagenomes.</title>
        <authorList>
            <person name="Kawai M."/>
            <person name="Futagami T."/>
            <person name="Toyoda A."/>
            <person name="Takaki Y."/>
            <person name="Nishi S."/>
            <person name="Hori S."/>
            <person name="Arai W."/>
            <person name="Tsubouchi T."/>
            <person name="Morono Y."/>
            <person name="Uchiyama I."/>
            <person name="Ito T."/>
            <person name="Fujiyama A."/>
            <person name="Inagaki F."/>
            <person name="Takami H."/>
        </authorList>
    </citation>
    <scope>NUCLEOTIDE SEQUENCE</scope>
    <source>
        <strain evidence="1">Expedition CK06-06</strain>
    </source>
</reference>
<comment type="caution">
    <text evidence="1">The sequence shown here is derived from an EMBL/GenBank/DDBJ whole genome shotgun (WGS) entry which is preliminary data.</text>
</comment>
<dbReference type="AlphaFoldDB" id="X0WTT1"/>
<feature type="non-terminal residue" evidence="1">
    <location>
        <position position="1"/>
    </location>
</feature>
<gene>
    <name evidence="1" type="ORF">S01H1_56137</name>
</gene>
<organism evidence="1">
    <name type="scientific">marine sediment metagenome</name>
    <dbReference type="NCBI Taxonomy" id="412755"/>
    <lineage>
        <taxon>unclassified sequences</taxon>
        <taxon>metagenomes</taxon>
        <taxon>ecological metagenomes</taxon>
    </lineage>
</organism>
<dbReference type="EMBL" id="BARS01036531">
    <property type="protein sequence ID" value="GAG16126.1"/>
    <property type="molecule type" value="Genomic_DNA"/>
</dbReference>
<protein>
    <submittedName>
        <fullName evidence="1">Uncharacterized protein</fullName>
    </submittedName>
</protein>
<evidence type="ECO:0000313" key="1">
    <source>
        <dbReference type="EMBL" id="GAG16126.1"/>
    </source>
</evidence>
<proteinExistence type="predicted"/>
<accession>X0WTT1</accession>
<name>X0WTT1_9ZZZZ</name>